<organism evidence="2 3">
    <name type="scientific">Peribacillus frigoritolerans</name>
    <dbReference type="NCBI Taxonomy" id="450367"/>
    <lineage>
        <taxon>Bacteria</taxon>
        <taxon>Bacillati</taxon>
        <taxon>Bacillota</taxon>
        <taxon>Bacilli</taxon>
        <taxon>Bacillales</taxon>
        <taxon>Bacillaceae</taxon>
        <taxon>Peribacillus</taxon>
    </lineage>
</organism>
<dbReference type="AlphaFoldDB" id="A0A941FSS9"/>
<sequence>MQKLVMDAVSLDDEIDEELLRKAARDWYQIERQADMPSLVNRVQPIRERTQKEEPKTKEQELIRHLETISPGAADAIVWRCRAVKR</sequence>
<evidence type="ECO:0000313" key="3">
    <source>
        <dbReference type="Proteomes" id="UP000680045"/>
    </source>
</evidence>
<feature type="region of interest" description="Disordered" evidence="1">
    <location>
        <begin position="41"/>
        <end position="60"/>
    </location>
</feature>
<proteinExistence type="predicted"/>
<gene>
    <name evidence="2" type="ORF">KEH51_27010</name>
</gene>
<evidence type="ECO:0000256" key="1">
    <source>
        <dbReference type="SAM" id="MobiDB-lite"/>
    </source>
</evidence>
<accession>A0A941FSS9</accession>
<dbReference type="Proteomes" id="UP000680045">
    <property type="component" value="Unassembled WGS sequence"/>
</dbReference>
<name>A0A941FSS9_9BACI</name>
<reference evidence="2" key="1">
    <citation type="submission" date="2021-04" db="EMBL/GenBank/DDBJ databases">
        <title>Whole genome sequencing of Enterococci isolates from hospitalized patients.</title>
        <authorList>
            <person name="Ogoti B.M."/>
            <person name="Onyambu F.G."/>
        </authorList>
    </citation>
    <scope>NUCLEOTIDE SEQUENCE</scope>
    <source>
        <strain evidence="2">242</strain>
    </source>
</reference>
<comment type="caution">
    <text evidence="2">The sequence shown here is derived from an EMBL/GenBank/DDBJ whole genome shotgun (WGS) entry which is preliminary data.</text>
</comment>
<dbReference type="EMBL" id="JAGTPW010000074">
    <property type="protein sequence ID" value="MBR8646176.1"/>
    <property type="molecule type" value="Genomic_DNA"/>
</dbReference>
<protein>
    <submittedName>
        <fullName evidence="2">Uncharacterized protein</fullName>
    </submittedName>
</protein>
<evidence type="ECO:0000313" key="2">
    <source>
        <dbReference type="EMBL" id="MBR8646176.1"/>
    </source>
</evidence>
<feature type="compositionally biased region" description="Basic and acidic residues" evidence="1">
    <location>
        <begin position="45"/>
        <end position="60"/>
    </location>
</feature>